<keyword evidence="1" id="KW-0677">Repeat</keyword>
<feature type="domain" description="PTBP1-like RNA recognition motif 2" evidence="3">
    <location>
        <begin position="38"/>
        <end position="122"/>
    </location>
</feature>
<proteinExistence type="predicted"/>
<protein>
    <recommendedName>
        <fullName evidence="3">PTBP1-like RNA recognition motif 2 domain-containing protein</fullName>
    </recommendedName>
</protein>
<dbReference type="InterPro" id="IPR012677">
    <property type="entry name" value="Nucleotide-bd_a/b_plait_sf"/>
</dbReference>
<dbReference type="Gramene" id="BGIOSGA025279-TA">
    <property type="protein sequence ID" value="BGIOSGA025279-PA"/>
    <property type="gene ID" value="BGIOSGA025279"/>
</dbReference>
<dbReference type="Pfam" id="PF11835">
    <property type="entry name" value="RRM_8"/>
    <property type="match status" value="1"/>
</dbReference>
<dbReference type="EMBL" id="CM000132">
    <property type="protein sequence ID" value="EEC81628.1"/>
    <property type="molecule type" value="Genomic_DNA"/>
</dbReference>
<evidence type="ECO:0000256" key="1">
    <source>
        <dbReference type="ARBA" id="ARBA00022737"/>
    </source>
</evidence>
<dbReference type="SUPFAM" id="SSF54928">
    <property type="entry name" value="RNA-binding domain, RBD"/>
    <property type="match status" value="1"/>
</dbReference>
<sequence>MAAILRSLGRSATTAGLLAAAAASLARQLQIIRCSVKCWLGDDAGAVLHVQVSQVLYSVTGEVLHQVYNTYGAVAVQVLTTSPWGVEASVWFRSTCDAERARSVTNGRNIYDGCCLLDVQHIAKNSGHMKKGSASAMMQQERDAAESGVQSIGGDDLAPSPRLLFWGRIIRLSIITYASFKLGQNSARNAYKRTKAELPCLEAVDSTTA</sequence>
<evidence type="ECO:0000256" key="2">
    <source>
        <dbReference type="ARBA" id="ARBA00022884"/>
    </source>
</evidence>
<evidence type="ECO:0000313" key="5">
    <source>
        <dbReference type="Proteomes" id="UP000007015"/>
    </source>
</evidence>
<dbReference type="PANTHER" id="PTHR15592">
    <property type="entry name" value="MATRIN 3/NUCLEAR PROTEIN 220-RELATED"/>
    <property type="match status" value="1"/>
</dbReference>
<evidence type="ECO:0000313" key="4">
    <source>
        <dbReference type="EMBL" id="EEC81628.1"/>
    </source>
</evidence>
<dbReference type="InterPro" id="IPR021790">
    <property type="entry name" value="PTBP1-like_RRM2"/>
</dbReference>
<keyword evidence="2" id="KW-0694">RNA-binding</keyword>
<dbReference type="InterPro" id="IPR035979">
    <property type="entry name" value="RBD_domain_sf"/>
</dbReference>
<dbReference type="GO" id="GO:0003723">
    <property type="term" value="F:RNA binding"/>
    <property type="evidence" value="ECO:0007669"/>
    <property type="project" value="UniProtKB-KW"/>
</dbReference>
<dbReference type="STRING" id="39946.B8B7W1"/>
<dbReference type="Gene3D" id="3.30.70.330">
    <property type="match status" value="1"/>
</dbReference>
<dbReference type="OMA" id="NICSAMY"/>
<keyword evidence="5" id="KW-1185">Reference proteome</keyword>
<dbReference type="Proteomes" id="UP000007015">
    <property type="component" value="Chromosome 7"/>
</dbReference>
<dbReference type="HOGENOM" id="CLU_1317325_0_0_1"/>
<accession>B8B7W1</accession>
<evidence type="ECO:0000259" key="3">
    <source>
        <dbReference type="Pfam" id="PF11835"/>
    </source>
</evidence>
<dbReference type="AlphaFoldDB" id="B8B7W1"/>
<dbReference type="CDD" id="cd12422">
    <property type="entry name" value="RRM2_PTBP1_hnRNPL_like"/>
    <property type="match status" value="1"/>
</dbReference>
<gene>
    <name evidence="4" type="ORF">OsI_25154</name>
</gene>
<name>B8B7W1_ORYSI</name>
<organism evidence="4 5">
    <name type="scientific">Oryza sativa subsp. indica</name>
    <name type="common">Rice</name>
    <dbReference type="NCBI Taxonomy" id="39946"/>
    <lineage>
        <taxon>Eukaryota</taxon>
        <taxon>Viridiplantae</taxon>
        <taxon>Streptophyta</taxon>
        <taxon>Embryophyta</taxon>
        <taxon>Tracheophyta</taxon>
        <taxon>Spermatophyta</taxon>
        <taxon>Magnoliopsida</taxon>
        <taxon>Liliopsida</taxon>
        <taxon>Poales</taxon>
        <taxon>Poaceae</taxon>
        <taxon>BOP clade</taxon>
        <taxon>Oryzoideae</taxon>
        <taxon>Oryzeae</taxon>
        <taxon>Oryzinae</taxon>
        <taxon>Oryza</taxon>
        <taxon>Oryza sativa</taxon>
    </lineage>
</organism>
<reference evidence="4 5" key="1">
    <citation type="journal article" date="2005" name="PLoS Biol.">
        <title>The genomes of Oryza sativa: a history of duplications.</title>
        <authorList>
            <person name="Yu J."/>
            <person name="Wang J."/>
            <person name="Lin W."/>
            <person name="Li S."/>
            <person name="Li H."/>
            <person name="Zhou J."/>
            <person name="Ni P."/>
            <person name="Dong W."/>
            <person name="Hu S."/>
            <person name="Zeng C."/>
            <person name="Zhang J."/>
            <person name="Zhang Y."/>
            <person name="Li R."/>
            <person name="Xu Z."/>
            <person name="Li S."/>
            <person name="Li X."/>
            <person name="Zheng H."/>
            <person name="Cong L."/>
            <person name="Lin L."/>
            <person name="Yin J."/>
            <person name="Geng J."/>
            <person name="Li G."/>
            <person name="Shi J."/>
            <person name="Liu J."/>
            <person name="Lv H."/>
            <person name="Li J."/>
            <person name="Wang J."/>
            <person name="Deng Y."/>
            <person name="Ran L."/>
            <person name="Shi X."/>
            <person name="Wang X."/>
            <person name="Wu Q."/>
            <person name="Li C."/>
            <person name="Ren X."/>
            <person name="Wang J."/>
            <person name="Wang X."/>
            <person name="Li D."/>
            <person name="Liu D."/>
            <person name="Zhang X."/>
            <person name="Ji Z."/>
            <person name="Zhao W."/>
            <person name="Sun Y."/>
            <person name="Zhang Z."/>
            <person name="Bao J."/>
            <person name="Han Y."/>
            <person name="Dong L."/>
            <person name="Ji J."/>
            <person name="Chen P."/>
            <person name="Wu S."/>
            <person name="Liu J."/>
            <person name="Xiao Y."/>
            <person name="Bu D."/>
            <person name="Tan J."/>
            <person name="Yang L."/>
            <person name="Ye C."/>
            <person name="Zhang J."/>
            <person name="Xu J."/>
            <person name="Zhou Y."/>
            <person name="Yu Y."/>
            <person name="Zhang B."/>
            <person name="Zhuang S."/>
            <person name="Wei H."/>
            <person name="Liu B."/>
            <person name="Lei M."/>
            <person name="Yu H."/>
            <person name="Li Y."/>
            <person name="Xu H."/>
            <person name="Wei S."/>
            <person name="He X."/>
            <person name="Fang L."/>
            <person name="Zhang Z."/>
            <person name="Zhang Y."/>
            <person name="Huang X."/>
            <person name="Su Z."/>
            <person name="Tong W."/>
            <person name="Li J."/>
            <person name="Tong Z."/>
            <person name="Li S."/>
            <person name="Ye J."/>
            <person name="Wang L."/>
            <person name="Fang L."/>
            <person name="Lei T."/>
            <person name="Chen C."/>
            <person name="Chen H."/>
            <person name="Xu Z."/>
            <person name="Li H."/>
            <person name="Huang H."/>
            <person name="Zhang F."/>
            <person name="Xu H."/>
            <person name="Li N."/>
            <person name="Zhao C."/>
            <person name="Li S."/>
            <person name="Dong L."/>
            <person name="Huang Y."/>
            <person name="Li L."/>
            <person name="Xi Y."/>
            <person name="Qi Q."/>
            <person name="Li W."/>
            <person name="Zhang B."/>
            <person name="Hu W."/>
            <person name="Zhang Y."/>
            <person name="Tian X."/>
            <person name="Jiao Y."/>
            <person name="Liang X."/>
            <person name="Jin J."/>
            <person name="Gao L."/>
            <person name="Zheng W."/>
            <person name="Hao B."/>
            <person name="Liu S."/>
            <person name="Wang W."/>
            <person name="Yuan L."/>
            <person name="Cao M."/>
            <person name="McDermott J."/>
            <person name="Samudrala R."/>
            <person name="Wang J."/>
            <person name="Wong G.K."/>
            <person name="Yang H."/>
        </authorList>
    </citation>
    <scope>NUCLEOTIDE SEQUENCE [LARGE SCALE GENOMIC DNA]</scope>
    <source>
        <strain evidence="5">cv. 93-11</strain>
    </source>
</reference>